<dbReference type="Gene3D" id="3.40.1390.10">
    <property type="entry name" value="MurE/MurF, N-terminal domain"/>
    <property type="match status" value="1"/>
</dbReference>
<dbReference type="Proteomes" id="UP000826722">
    <property type="component" value="Chromosome"/>
</dbReference>
<sequence>MMTLSEVITATSGKLLGHDAVFNSIGTDSRALVKGQLFVALRGENFDGHDYAEKALQQGAAGVMVSDAHLKLGAGVLVKDTRLGLGELAAHWRNKFDIPVAAITGSSGKTTVKEMLATILVAASSVDEVLATKGNFNNDIGLPLTLFQLKPTHRFAVIEMGMNHTGEISYLTKIGRPTVALVNNAGTAHIANLGSVEAIAQAKGEIFEGLAEDGIAVINADDTFAPLWKKLAGQYAVTTFGLTQPADVTASFSLTSDYSDIQLKTPKGDISLQLPAAGEHNVRNALAAAAAALAMGISLEKIAEGLAQFKGAKGRLQQKRGINGALVIDDTYNANPSSMKAAIDVLAARSENQILVLGDMGELGDEAASLHAEIGRYAKASKIPALYVLGDLSRETAAAFGENAHHFDSAESLSASVKSLLNPQTVLLVKGSRFMQMERVVEQLLEKSEDSKDREKH</sequence>
<keyword evidence="16" id="KW-1185">Reference proteome</keyword>
<feature type="binding site" evidence="10">
    <location>
        <begin position="105"/>
        <end position="111"/>
    </location>
    <ligand>
        <name>ATP</name>
        <dbReference type="ChEBI" id="CHEBI:30616"/>
    </ligand>
</feature>
<comment type="similarity">
    <text evidence="10">Belongs to the MurCDEF family. MurF subfamily.</text>
</comment>
<keyword evidence="4 10" id="KW-0547">Nucleotide-binding</keyword>
<dbReference type="InterPro" id="IPR035911">
    <property type="entry name" value="MurE/MurF_N"/>
</dbReference>
<evidence type="ECO:0000256" key="7">
    <source>
        <dbReference type="ARBA" id="ARBA00022984"/>
    </source>
</evidence>
<evidence type="ECO:0000256" key="9">
    <source>
        <dbReference type="ARBA" id="ARBA00023316"/>
    </source>
</evidence>
<evidence type="ECO:0000256" key="11">
    <source>
        <dbReference type="RuleBase" id="RU004136"/>
    </source>
</evidence>
<dbReference type="InterPro" id="IPR000713">
    <property type="entry name" value="Mur_ligase_N"/>
</dbReference>
<dbReference type="GO" id="GO:0071555">
    <property type="term" value="P:cell wall organization"/>
    <property type="evidence" value="ECO:0007669"/>
    <property type="project" value="UniProtKB-KW"/>
</dbReference>
<dbReference type="Gene3D" id="3.40.1190.10">
    <property type="entry name" value="Mur-like, catalytic domain"/>
    <property type="match status" value="1"/>
</dbReference>
<proteinExistence type="inferred from homology"/>
<dbReference type="InterPro" id="IPR036615">
    <property type="entry name" value="Mur_ligase_C_dom_sf"/>
</dbReference>
<evidence type="ECO:0000259" key="13">
    <source>
        <dbReference type="Pfam" id="PF02875"/>
    </source>
</evidence>
<dbReference type="RefSeq" id="WP_221763939.1">
    <property type="nucleotide sequence ID" value="NZ_AP024110.1"/>
</dbReference>
<dbReference type="Pfam" id="PF02875">
    <property type="entry name" value="Mur_ligase_C"/>
    <property type="match status" value="1"/>
</dbReference>
<dbReference type="Pfam" id="PF01225">
    <property type="entry name" value="Mur_ligase"/>
    <property type="match status" value="1"/>
</dbReference>
<evidence type="ECO:0000313" key="16">
    <source>
        <dbReference type="Proteomes" id="UP000826722"/>
    </source>
</evidence>
<gene>
    <name evidence="10 15" type="primary">murF</name>
    <name evidence="15" type="ORF">ZMTM_21540</name>
</gene>
<dbReference type="GO" id="GO:0005737">
    <property type="term" value="C:cytoplasm"/>
    <property type="evidence" value="ECO:0007669"/>
    <property type="project" value="UniProtKB-SubCell"/>
</dbReference>
<evidence type="ECO:0000256" key="3">
    <source>
        <dbReference type="ARBA" id="ARBA00022618"/>
    </source>
</evidence>
<dbReference type="InterPro" id="IPR004101">
    <property type="entry name" value="Mur_ligase_C"/>
</dbReference>
<keyword evidence="7 10" id="KW-0573">Peptidoglycan synthesis</keyword>
<dbReference type="Pfam" id="PF08245">
    <property type="entry name" value="Mur_ligase_M"/>
    <property type="match status" value="1"/>
</dbReference>
<dbReference type="GO" id="GO:0047480">
    <property type="term" value="F:UDP-N-acetylmuramoyl-tripeptide-D-alanyl-D-alanine ligase activity"/>
    <property type="evidence" value="ECO:0007669"/>
    <property type="project" value="UniProtKB-UniRule"/>
</dbReference>
<evidence type="ECO:0000256" key="1">
    <source>
        <dbReference type="ARBA" id="ARBA00022490"/>
    </source>
</evidence>
<evidence type="ECO:0000256" key="4">
    <source>
        <dbReference type="ARBA" id="ARBA00022741"/>
    </source>
</evidence>
<keyword evidence="5 10" id="KW-0067">ATP-binding</keyword>
<feature type="domain" description="Mur ligase C-terminal" evidence="13">
    <location>
        <begin position="314"/>
        <end position="433"/>
    </location>
</feature>
<name>A0A8D5G1Y2_9PROT</name>
<dbReference type="EC" id="6.3.2.10" evidence="10 11"/>
<dbReference type="GO" id="GO:0051301">
    <property type="term" value="P:cell division"/>
    <property type="evidence" value="ECO:0007669"/>
    <property type="project" value="UniProtKB-KW"/>
</dbReference>
<feature type="domain" description="Mur ligase N-terminal catalytic" evidence="12">
    <location>
        <begin position="23"/>
        <end position="69"/>
    </location>
</feature>
<dbReference type="UniPathway" id="UPA00219"/>
<comment type="pathway">
    <text evidence="10 11">Cell wall biogenesis; peptidoglycan biosynthesis.</text>
</comment>
<dbReference type="PANTHER" id="PTHR43024">
    <property type="entry name" value="UDP-N-ACETYLMURAMOYL-TRIPEPTIDE--D-ALANYL-D-ALANINE LIGASE"/>
    <property type="match status" value="1"/>
</dbReference>
<organism evidence="15 16">
    <name type="scientific">Methyloradius palustris</name>
    <dbReference type="NCBI Taxonomy" id="2778876"/>
    <lineage>
        <taxon>Bacteria</taxon>
        <taxon>Pseudomonadati</taxon>
        <taxon>Pseudomonadota</taxon>
        <taxon>Betaproteobacteria</taxon>
        <taxon>Nitrosomonadales</taxon>
        <taxon>Methylophilaceae</taxon>
        <taxon>Methyloradius</taxon>
    </lineage>
</organism>
<dbReference type="HAMAP" id="MF_02019">
    <property type="entry name" value="MurF"/>
    <property type="match status" value="1"/>
</dbReference>
<evidence type="ECO:0000256" key="5">
    <source>
        <dbReference type="ARBA" id="ARBA00022840"/>
    </source>
</evidence>
<dbReference type="InterPro" id="IPR051046">
    <property type="entry name" value="MurCDEF_CellWall_CoF430Synth"/>
</dbReference>
<reference evidence="15" key="1">
    <citation type="journal article" date="2021" name="Arch. Microbiol.">
        <title>Methyloradius palustris gen. nov., sp. nov., a methanol-oxidizing bacterium isolated from snow.</title>
        <authorList>
            <person name="Miyadera T."/>
            <person name="Kojima H."/>
            <person name="Fukui M."/>
        </authorList>
    </citation>
    <scope>NUCLEOTIDE SEQUENCE</scope>
    <source>
        <strain evidence="15">Zm11</strain>
    </source>
</reference>
<evidence type="ECO:0000259" key="12">
    <source>
        <dbReference type="Pfam" id="PF01225"/>
    </source>
</evidence>
<dbReference type="GO" id="GO:0005524">
    <property type="term" value="F:ATP binding"/>
    <property type="evidence" value="ECO:0007669"/>
    <property type="project" value="UniProtKB-UniRule"/>
</dbReference>
<keyword evidence="3 10" id="KW-0132">Cell division</keyword>
<evidence type="ECO:0000313" key="15">
    <source>
        <dbReference type="EMBL" id="BCM25895.1"/>
    </source>
</evidence>
<comment type="catalytic activity">
    <reaction evidence="10 11">
        <text>D-alanyl-D-alanine + UDP-N-acetyl-alpha-D-muramoyl-L-alanyl-gamma-D-glutamyl-meso-2,6-diaminopimelate + ATP = UDP-N-acetyl-alpha-D-muramoyl-L-alanyl-gamma-D-glutamyl-meso-2,6-diaminopimeloyl-D-alanyl-D-alanine + ADP + phosphate + H(+)</text>
        <dbReference type="Rhea" id="RHEA:28374"/>
        <dbReference type="ChEBI" id="CHEBI:15378"/>
        <dbReference type="ChEBI" id="CHEBI:30616"/>
        <dbReference type="ChEBI" id="CHEBI:43474"/>
        <dbReference type="ChEBI" id="CHEBI:57822"/>
        <dbReference type="ChEBI" id="CHEBI:61386"/>
        <dbReference type="ChEBI" id="CHEBI:83905"/>
        <dbReference type="ChEBI" id="CHEBI:456216"/>
        <dbReference type="EC" id="6.3.2.10"/>
    </reaction>
</comment>
<comment type="function">
    <text evidence="10 11">Involved in cell wall formation. Catalyzes the final step in the synthesis of UDP-N-acetylmuramoyl-pentapeptide, the precursor of murein.</text>
</comment>
<evidence type="ECO:0000256" key="2">
    <source>
        <dbReference type="ARBA" id="ARBA00022598"/>
    </source>
</evidence>
<evidence type="ECO:0000256" key="6">
    <source>
        <dbReference type="ARBA" id="ARBA00022960"/>
    </source>
</evidence>
<dbReference type="Gene3D" id="3.90.190.20">
    <property type="entry name" value="Mur ligase, C-terminal domain"/>
    <property type="match status" value="1"/>
</dbReference>
<dbReference type="InterPro" id="IPR013221">
    <property type="entry name" value="Mur_ligase_cen"/>
</dbReference>
<dbReference type="GO" id="GO:0009252">
    <property type="term" value="P:peptidoglycan biosynthetic process"/>
    <property type="evidence" value="ECO:0007669"/>
    <property type="project" value="UniProtKB-UniRule"/>
</dbReference>
<dbReference type="EMBL" id="AP024110">
    <property type="protein sequence ID" value="BCM25895.1"/>
    <property type="molecule type" value="Genomic_DNA"/>
</dbReference>
<dbReference type="SUPFAM" id="SSF53623">
    <property type="entry name" value="MurD-like peptide ligases, catalytic domain"/>
    <property type="match status" value="1"/>
</dbReference>
<keyword evidence="6 10" id="KW-0133">Cell shape</keyword>
<keyword evidence="2 10" id="KW-0436">Ligase</keyword>
<dbReference type="InterPro" id="IPR036565">
    <property type="entry name" value="Mur-like_cat_sf"/>
</dbReference>
<dbReference type="InterPro" id="IPR005863">
    <property type="entry name" value="UDP-N-AcMur_synth"/>
</dbReference>
<dbReference type="NCBIfam" id="TIGR01143">
    <property type="entry name" value="murF"/>
    <property type="match status" value="1"/>
</dbReference>
<dbReference type="SUPFAM" id="SSF53244">
    <property type="entry name" value="MurD-like peptide ligases, peptide-binding domain"/>
    <property type="match status" value="1"/>
</dbReference>
<evidence type="ECO:0000259" key="14">
    <source>
        <dbReference type="Pfam" id="PF08245"/>
    </source>
</evidence>
<dbReference type="AlphaFoldDB" id="A0A8D5G1Y2"/>
<dbReference type="KEGG" id="mpau:ZMTM_21540"/>
<evidence type="ECO:0000256" key="8">
    <source>
        <dbReference type="ARBA" id="ARBA00023306"/>
    </source>
</evidence>
<keyword evidence="1 10" id="KW-0963">Cytoplasm</keyword>
<accession>A0A8D5G1Y2</accession>
<feature type="domain" description="Mur ligase central" evidence="14">
    <location>
        <begin position="103"/>
        <end position="292"/>
    </location>
</feature>
<dbReference type="PANTHER" id="PTHR43024:SF1">
    <property type="entry name" value="UDP-N-ACETYLMURAMOYL-TRIPEPTIDE--D-ALANYL-D-ALANINE LIGASE"/>
    <property type="match status" value="1"/>
</dbReference>
<dbReference type="GO" id="GO:0008360">
    <property type="term" value="P:regulation of cell shape"/>
    <property type="evidence" value="ECO:0007669"/>
    <property type="project" value="UniProtKB-KW"/>
</dbReference>
<protein>
    <recommendedName>
        <fullName evidence="10 11">UDP-N-acetylmuramoyl-tripeptide--D-alanyl-D-alanine ligase</fullName>
        <ecNumber evidence="10 11">6.3.2.10</ecNumber>
    </recommendedName>
    <alternativeName>
        <fullName evidence="10">D-alanyl-D-alanine-adding enzyme</fullName>
    </alternativeName>
</protein>
<dbReference type="SUPFAM" id="SSF63418">
    <property type="entry name" value="MurE/MurF N-terminal domain"/>
    <property type="match status" value="1"/>
</dbReference>
<keyword evidence="9 10" id="KW-0961">Cell wall biogenesis/degradation</keyword>
<keyword evidence="8 10" id="KW-0131">Cell cycle</keyword>
<comment type="subcellular location">
    <subcellularLocation>
        <location evidence="10 11">Cytoplasm</location>
    </subcellularLocation>
</comment>
<evidence type="ECO:0000256" key="10">
    <source>
        <dbReference type="HAMAP-Rule" id="MF_02019"/>
    </source>
</evidence>